<proteinExistence type="predicted"/>
<keyword evidence="2" id="KW-1185">Reference proteome</keyword>
<evidence type="ECO:0000313" key="2">
    <source>
        <dbReference type="Proteomes" id="UP000761574"/>
    </source>
</evidence>
<reference evidence="1 2" key="1">
    <citation type="submission" date="2021-05" db="EMBL/GenBank/DDBJ databases">
        <title>Molecular characterization for Shewanella algae harboring chromosomal blaOXA-55-like strains isolated from clinical and environment sample.</title>
        <authorList>
            <person name="Ohama Y."/>
            <person name="Aoki K."/>
            <person name="Harada S."/>
            <person name="Moriya K."/>
            <person name="Ishii Y."/>
            <person name="Tateda K."/>
        </authorList>
    </citation>
    <scope>NUCLEOTIDE SEQUENCE [LARGE SCALE GENOMIC DNA]</scope>
    <source>
        <strain evidence="1 2">LMG 23746</strain>
    </source>
</reference>
<evidence type="ECO:0000313" key="1">
    <source>
        <dbReference type="EMBL" id="GIU02328.1"/>
    </source>
</evidence>
<protein>
    <submittedName>
        <fullName evidence="1">Uncharacterized protein</fullName>
    </submittedName>
</protein>
<dbReference type="Proteomes" id="UP000761574">
    <property type="component" value="Unassembled WGS sequence"/>
</dbReference>
<gene>
    <name evidence="1" type="ORF">TUM4630_33600</name>
</gene>
<dbReference type="EMBL" id="BPFB01000062">
    <property type="protein sequence ID" value="GIU02328.1"/>
    <property type="molecule type" value="Genomic_DNA"/>
</dbReference>
<name>A0ABQ4NSS3_9GAMM</name>
<sequence length="59" mass="6564">MTFHSDSAATLFNFGEFEFEIGDDTRHLLLFGFELIAAGIDSTTQLRHVNVPFVNCDGV</sequence>
<organism evidence="1 2">
    <name type="scientific">Shewanella algidipiscicola</name>
    <dbReference type="NCBI Taxonomy" id="614070"/>
    <lineage>
        <taxon>Bacteria</taxon>
        <taxon>Pseudomonadati</taxon>
        <taxon>Pseudomonadota</taxon>
        <taxon>Gammaproteobacteria</taxon>
        <taxon>Alteromonadales</taxon>
        <taxon>Shewanellaceae</taxon>
        <taxon>Shewanella</taxon>
    </lineage>
</organism>
<comment type="caution">
    <text evidence="1">The sequence shown here is derived from an EMBL/GenBank/DDBJ whole genome shotgun (WGS) entry which is preliminary data.</text>
</comment>
<accession>A0ABQ4NSS3</accession>